<evidence type="ECO:0000313" key="3">
    <source>
        <dbReference type="Proteomes" id="UP000192596"/>
    </source>
</evidence>
<dbReference type="EMBL" id="NAJO01000003">
    <property type="protein sequence ID" value="OQO13731.1"/>
    <property type="molecule type" value="Genomic_DNA"/>
</dbReference>
<name>A0A1V8TR47_9PEZI</name>
<evidence type="ECO:0000313" key="2">
    <source>
        <dbReference type="EMBL" id="OQO13731.1"/>
    </source>
</evidence>
<keyword evidence="3" id="KW-1185">Reference proteome</keyword>
<organism evidence="2 3">
    <name type="scientific">Cryoendolithus antarcticus</name>
    <dbReference type="NCBI Taxonomy" id="1507870"/>
    <lineage>
        <taxon>Eukaryota</taxon>
        <taxon>Fungi</taxon>
        <taxon>Dikarya</taxon>
        <taxon>Ascomycota</taxon>
        <taxon>Pezizomycotina</taxon>
        <taxon>Dothideomycetes</taxon>
        <taxon>Dothideomycetidae</taxon>
        <taxon>Cladosporiales</taxon>
        <taxon>Cladosporiaceae</taxon>
        <taxon>Cryoendolithus</taxon>
    </lineage>
</organism>
<evidence type="ECO:0000256" key="1">
    <source>
        <dbReference type="SAM" id="MobiDB-lite"/>
    </source>
</evidence>
<proteinExistence type="predicted"/>
<feature type="compositionally biased region" description="Polar residues" evidence="1">
    <location>
        <begin position="48"/>
        <end position="63"/>
    </location>
</feature>
<accession>A0A1V8TR47</accession>
<feature type="region of interest" description="Disordered" evidence="1">
    <location>
        <begin position="48"/>
        <end position="71"/>
    </location>
</feature>
<dbReference type="AlphaFoldDB" id="A0A1V8TR47"/>
<reference evidence="3" key="1">
    <citation type="submission" date="2017-03" db="EMBL/GenBank/DDBJ databases">
        <title>Genomes of endolithic fungi from Antarctica.</title>
        <authorList>
            <person name="Coleine C."/>
            <person name="Masonjones S."/>
            <person name="Stajich J.E."/>
        </authorList>
    </citation>
    <scope>NUCLEOTIDE SEQUENCE [LARGE SCALE GENOMIC DNA]</scope>
    <source>
        <strain evidence="3">CCFEE 5527</strain>
    </source>
</reference>
<sequence length="158" mass="17630">MQSLKDQLETCTQDHARDAALLRILVEDSDQAATQLLAKLRLNHNEGTEFNNARRGSNPSSLQIPKLPDRQPVQYAYSASGGHSASSSVFSSQYQQLSQLDASTTAVSFDLSAYLPSSLPHERFAHSLTDMPEELAEEYSHHMDDTDITPMQQQTHVW</sequence>
<comment type="caution">
    <text evidence="2">The sequence shown here is derived from an EMBL/GenBank/DDBJ whole genome shotgun (WGS) entry which is preliminary data.</text>
</comment>
<dbReference type="InParanoid" id="A0A1V8TR47"/>
<dbReference type="Proteomes" id="UP000192596">
    <property type="component" value="Unassembled WGS sequence"/>
</dbReference>
<gene>
    <name evidence="2" type="ORF">B0A48_01961</name>
</gene>
<protein>
    <submittedName>
        <fullName evidence="2">Uncharacterized protein</fullName>
    </submittedName>
</protein>